<comment type="caution">
    <text evidence="2">The sequence shown here is derived from an EMBL/GenBank/DDBJ whole genome shotgun (WGS) entry which is preliminary data.</text>
</comment>
<evidence type="ECO:0000313" key="2">
    <source>
        <dbReference type="EMBL" id="KAJ9535901.1"/>
    </source>
</evidence>
<dbReference type="PANTHER" id="PTHR45023">
    <property type="match status" value="1"/>
</dbReference>
<dbReference type="PANTHER" id="PTHR45023:SF13">
    <property type="entry name" value="PUTATIVE-RELATED"/>
    <property type="match status" value="1"/>
</dbReference>
<sequence>MVRMLVNEMEKTKENKEFLGIASHRKKISGHQVGRVGLGSHDSNSISTQYIRFEKNSKWKAMNKKILAFNGIYNQIMNNRASGESDVNLLKKVRSQYQMTESHVFPHENYWEIVRHSPKRDAIPLMSGGSSSRSTKRTRTSGSSDAHFGQDSDEVEVPPPKRPVGRGKAKKALRGGQSSTPTTDLYASWDRNLAEKNGLQDEKT</sequence>
<name>A0AA38SGF7_9ASTR</name>
<organism evidence="2 3">
    <name type="scientific">Centaurea solstitialis</name>
    <name type="common">yellow star-thistle</name>
    <dbReference type="NCBI Taxonomy" id="347529"/>
    <lineage>
        <taxon>Eukaryota</taxon>
        <taxon>Viridiplantae</taxon>
        <taxon>Streptophyta</taxon>
        <taxon>Embryophyta</taxon>
        <taxon>Tracheophyta</taxon>
        <taxon>Spermatophyta</taxon>
        <taxon>Magnoliopsida</taxon>
        <taxon>eudicotyledons</taxon>
        <taxon>Gunneridae</taxon>
        <taxon>Pentapetalae</taxon>
        <taxon>asterids</taxon>
        <taxon>campanulids</taxon>
        <taxon>Asterales</taxon>
        <taxon>Asteraceae</taxon>
        <taxon>Carduoideae</taxon>
        <taxon>Cardueae</taxon>
        <taxon>Centaureinae</taxon>
        <taxon>Centaurea</taxon>
    </lineage>
</organism>
<reference evidence="2" key="1">
    <citation type="submission" date="2023-03" db="EMBL/GenBank/DDBJ databases">
        <title>Chromosome-scale reference genome and RAD-based genetic map of yellow starthistle (Centaurea solstitialis) reveal putative structural variation and QTLs associated with invader traits.</title>
        <authorList>
            <person name="Reatini B."/>
            <person name="Cang F.A."/>
            <person name="Jiang Q."/>
            <person name="Mckibben M.T.W."/>
            <person name="Barker M.S."/>
            <person name="Rieseberg L.H."/>
            <person name="Dlugosch K.M."/>
        </authorList>
    </citation>
    <scope>NUCLEOTIDE SEQUENCE</scope>
    <source>
        <strain evidence="2">CAN-66</strain>
        <tissue evidence="2">Leaf</tissue>
    </source>
</reference>
<evidence type="ECO:0000256" key="1">
    <source>
        <dbReference type="SAM" id="MobiDB-lite"/>
    </source>
</evidence>
<feature type="compositionally biased region" description="Basic and acidic residues" evidence="1">
    <location>
        <begin position="192"/>
        <end position="204"/>
    </location>
</feature>
<evidence type="ECO:0000313" key="3">
    <source>
        <dbReference type="Proteomes" id="UP001172457"/>
    </source>
</evidence>
<feature type="compositionally biased region" description="Basic residues" evidence="1">
    <location>
        <begin position="163"/>
        <end position="173"/>
    </location>
</feature>
<accession>A0AA38SGF7</accession>
<protein>
    <recommendedName>
        <fullName evidence="4">No apical meristem-associated C-terminal domain-containing protein</fullName>
    </recommendedName>
</protein>
<proteinExistence type="predicted"/>
<feature type="region of interest" description="Disordered" evidence="1">
    <location>
        <begin position="121"/>
        <end position="204"/>
    </location>
</feature>
<dbReference type="AlphaFoldDB" id="A0AA38SGF7"/>
<keyword evidence="3" id="KW-1185">Reference proteome</keyword>
<gene>
    <name evidence="2" type="ORF">OSB04_un000942</name>
</gene>
<dbReference type="Proteomes" id="UP001172457">
    <property type="component" value="Unassembled WGS sequence"/>
</dbReference>
<evidence type="ECO:0008006" key="4">
    <source>
        <dbReference type="Google" id="ProtNLM"/>
    </source>
</evidence>
<dbReference type="EMBL" id="JARYMX010000099">
    <property type="protein sequence ID" value="KAJ9535901.1"/>
    <property type="molecule type" value="Genomic_DNA"/>
</dbReference>